<evidence type="ECO:0000313" key="4">
    <source>
        <dbReference type="Proteomes" id="UP000183209"/>
    </source>
</evidence>
<dbReference type="Proteomes" id="UP000183209">
    <property type="component" value="Unassembled WGS sequence"/>
</dbReference>
<dbReference type="RefSeq" id="WP_074979696.1">
    <property type="nucleotide sequence ID" value="NZ_FPAG01000008.1"/>
</dbReference>
<dbReference type="SUPFAM" id="SSF52402">
    <property type="entry name" value="Adenine nucleotide alpha hydrolases-like"/>
    <property type="match status" value="2"/>
</dbReference>
<dbReference type="InterPro" id="IPR006015">
    <property type="entry name" value="Universal_stress_UspA"/>
</dbReference>
<dbReference type="PRINTS" id="PR01438">
    <property type="entry name" value="UNVRSLSTRESS"/>
</dbReference>
<proteinExistence type="inferred from homology"/>
<organism evidence="3 4">
    <name type="scientific">Zhouia amylolytica</name>
    <dbReference type="NCBI Taxonomy" id="376730"/>
    <lineage>
        <taxon>Bacteria</taxon>
        <taxon>Pseudomonadati</taxon>
        <taxon>Bacteroidota</taxon>
        <taxon>Flavobacteriia</taxon>
        <taxon>Flavobacteriales</taxon>
        <taxon>Flavobacteriaceae</taxon>
        <taxon>Zhouia</taxon>
    </lineage>
</organism>
<name>A0A1I6V450_9FLAO</name>
<dbReference type="Pfam" id="PF00582">
    <property type="entry name" value="Usp"/>
    <property type="match status" value="1"/>
</dbReference>
<dbReference type="InterPro" id="IPR006016">
    <property type="entry name" value="UspA"/>
</dbReference>
<reference evidence="3 4" key="1">
    <citation type="submission" date="2016-10" db="EMBL/GenBank/DDBJ databases">
        <authorList>
            <person name="de Groot N.N."/>
        </authorList>
    </citation>
    <scope>NUCLEOTIDE SEQUENCE [LARGE SCALE GENOMIC DNA]</scope>
    <source>
        <strain evidence="3 4">CGMCC 1.6114</strain>
    </source>
</reference>
<evidence type="ECO:0000259" key="2">
    <source>
        <dbReference type="Pfam" id="PF00582"/>
    </source>
</evidence>
<dbReference type="AlphaFoldDB" id="A0A1I6V450"/>
<dbReference type="CDD" id="cd00293">
    <property type="entry name" value="USP-like"/>
    <property type="match status" value="1"/>
</dbReference>
<dbReference type="Gene3D" id="3.40.50.620">
    <property type="entry name" value="HUPs"/>
    <property type="match status" value="2"/>
</dbReference>
<gene>
    <name evidence="3" type="ORF">SAMN04487906_2851</name>
</gene>
<dbReference type="InterPro" id="IPR014729">
    <property type="entry name" value="Rossmann-like_a/b/a_fold"/>
</dbReference>
<evidence type="ECO:0000313" key="3">
    <source>
        <dbReference type="EMBL" id="SFT08475.1"/>
    </source>
</evidence>
<evidence type="ECO:0000256" key="1">
    <source>
        <dbReference type="ARBA" id="ARBA00008791"/>
    </source>
</evidence>
<accession>A0A1I6V450</accession>
<sequence length="278" mass="31474">MKRVLLPTDFSDGAWNAIQYAVMLLQHKKCTFYILNVFSVPFTTANMMAPEPGNPSYDEASKKSNEKLKIILKKLKSKENPRHHFILESKNNFLIDAINNIVEQNAIDLIIMGTKGVKNIKGTSYGSNAVAVMEKTMNCPVVVVPEKANFKGLKEVVFPTSYEFASKSGEIKTFIDFIKDYESTIKVLHINENEELSNTQIENKKLLEEKLSGLEYTVHALTNIEPALGVSCFAQSREADLIALVNRKHSFFYRLMEKQTLKGISHYSNIPLLIMHHS</sequence>
<feature type="domain" description="UspA" evidence="2">
    <location>
        <begin position="1"/>
        <end position="145"/>
    </location>
</feature>
<comment type="similarity">
    <text evidence="1">Belongs to the universal stress protein A family.</text>
</comment>
<dbReference type="OrthoDB" id="9788959at2"/>
<dbReference type="PANTHER" id="PTHR46268:SF6">
    <property type="entry name" value="UNIVERSAL STRESS PROTEIN UP12"/>
    <property type="match status" value="1"/>
</dbReference>
<protein>
    <submittedName>
        <fullName evidence="3">Nucleotide-binding universal stress protein, UspA family</fullName>
    </submittedName>
</protein>
<dbReference type="EMBL" id="FPAG01000008">
    <property type="protein sequence ID" value="SFT08475.1"/>
    <property type="molecule type" value="Genomic_DNA"/>
</dbReference>
<dbReference type="PANTHER" id="PTHR46268">
    <property type="entry name" value="STRESS RESPONSE PROTEIN NHAX"/>
    <property type="match status" value="1"/>
</dbReference>